<dbReference type="SMART" id="SM00342">
    <property type="entry name" value="HTH_ARAC"/>
    <property type="match status" value="1"/>
</dbReference>
<dbReference type="PROSITE" id="PS50110">
    <property type="entry name" value="RESPONSE_REGULATORY"/>
    <property type="match status" value="1"/>
</dbReference>
<dbReference type="Gene3D" id="2.130.10.10">
    <property type="entry name" value="YVTN repeat-like/Quinoprotein amine dehydrogenase"/>
    <property type="match status" value="3"/>
</dbReference>
<evidence type="ECO:0000256" key="1">
    <source>
        <dbReference type="ARBA" id="ARBA00000085"/>
    </source>
</evidence>
<dbReference type="Pfam" id="PF00512">
    <property type="entry name" value="HisKA"/>
    <property type="match status" value="1"/>
</dbReference>
<dbReference type="EC" id="2.7.13.3" evidence="2"/>
<dbReference type="PRINTS" id="PR00344">
    <property type="entry name" value="BCTRLSENSOR"/>
</dbReference>
<dbReference type="CDD" id="cd00082">
    <property type="entry name" value="HisKA"/>
    <property type="match status" value="1"/>
</dbReference>
<dbReference type="InterPro" id="IPR036097">
    <property type="entry name" value="HisK_dim/P_sf"/>
</dbReference>
<dbReference type="Pfam" id="PF07495">
    <property type="entry name" value="Y_Y_Y"/>
    <property type="match status" value="1"/>
</dbReference>
<dbReference type="FunFam" id="3.30.565.10:FF:000037">
    <property type="entry name" value="Hybrid sensor histidine kinase/response regulator"/>
    <property type="match status" value="1"/>
</dbReference>
<evidence type="ECO:0000256" key="5">
    <source>
        <dbReference type="ARBA" id="ARBA00022741"/>
    </source>
</evidence>
<keyword evidence="4" id="KW-0808">Transferase</keyword>
<dbReference type="Gene3D" id="3.40.50.2300">
    <property type="match status" value="1"/>
</dbReference>
<dbReference type="SUPFAM" id="SSF55874">
    <property type="entry name" value="ATPase domain of HSP90 chaperone/DNA topoisomerase II/histidine kinase"/>
    <property type="match status" value="1"/>
</dbReference>
<evidence type="ECO:0000313" key="18">
    <source>
        <dbReference type="Proteomes" id="UP000219559"/>
    </source>
</evidence>
<evidence type="ECO:0000256" key="7">
    <source>
        <dbReference type="ARBA" id="ARBA00022840"/>
    </source>
</evidence>
<accession>A0A2A4GFA8</accession>
<proteinExistence type="predicted"/>
<evidence type="ECO:0000259" key="15">
    <source>
        <dbReference type="PROSITE" id="PS50109"/>
    </source>
</evidence>
<dbReference type="SUPFAM" id="SSF46689">
    <property type="entry name" value="Homeodomain-like"/>
    <property type="match status" value="1"/>
</dbReference>
<keyword evidence="7" id="KW-0067">ATP-binding</keyword>
<dbReference type="InterPro" id="IPR004358">
    <property type="entry name" value="Sig_transdc_His_kin-like_C"/>
</dbReference>
<dbReference type="Gene3D" id="2.60.40.10">
    <property type="entry name" value="Immunoglobulins"/>
    <property type="match status" value="1"/>
</dbReference>
<feature type="domain" description="Response regulatory" evidence="16">
    <location>
        <begin position="1095"/>
        <end position="1210"/>
    </location>
</feature>
<dbReference type="InterPro" id="IPR018060">
    <property type="entry name" value="HTH_AraC"/>
</dbReference>
<dbReference type="PROSITE" id="PS00041">
    <property type="entry name" value="HTH_ARAC_FAMILY_1"/>
    <property type="match status" value="1"/>
</dbReference>
<dbReference type="InterPro" id="IPR015943">
    <property type="entry name" value="WD40/YVTN_repeat-like_dom_sf"/>
</dbReference>
<evidence type="ECO:0000259" key="14">
    <source>
        <dbReference type="PROSITE" id="PS01124"/>
    </source>
</evidence>
<evidence type="ECO:0000256" key="10">
    <source>
        <dbReference type="ARBA" id="ARBA00023125"/>
    </source>
</evidence>
<dbReference type="FunFam" id="2.60.40.10:FF:000791">
    <property type="entry name" value="Two-component system sensor histidine kinase/response regulator"/>
    <property type="match status" value="1"/>
</dbReference>
<protein>
    <recommendedName>
        <fullName evidence="2">histidine kinase</fullName>
        <ecNumber evidence="2">2.7.13.3</ecNumber>
    </recommendedName>
</protein>
<dbReference type="InterPro" id="IPR011110">
    <property type="entry name" value="Reg_prop"/>
</dbReference>
<sequence length="1345" mass="152396">MTRLRALLWLFYIYPLFLLAQPSKSQDFRVNNLNIEHGLSHNYVSAIYQDNRGYIWFGTKDGLNRYDGYNILSFWSENDNYNGGLNTLIVGIVESASNNGLWVGARNALKFYDFTTETLQEIKLPKPLKGPLLGLFLTSQNKLFVYTTKQLIAITQNKSGTAVAQPFDFEYERHPAEKSENIATISCIGDQLWVGYESGLLQGLSLDDLSTPFIQQKDIADPVKVISSASNDHIWFLKRSGKLFYWSNGSFHLPKFKYIPLEGGNAMYINQENDKTHLWLCSEENGFSSLGFSLEKEHEEATQHLFQNSGNQYFLPDNKIRSIFQDPTGVLWVGTRGNGVMQITFDSAPFHWNHDSKHRQQLLDVNSLVEDVHGNLWIGTNHGLLQANGLQDPELVQEGKTIFDIEPTPSGFFYTSDYGNGIQGHTQQGEVLFSLNTGNSGLSSNTITSFTTSKAGDIYMGAMGGGVDVLPNSDIGISNPQINELNLGAIANNPKFKQSRKVLLTDKENQLWACTTRDGVYRHDLNTGNTFHYSSHIELGALGTDHFTAIHEDDKGHIWFGSIKGLLKYDRSQDKIEHYKPNHPLPDKNIIGITSDQKGRLWVLSRNWLTQIDLIQGNQKNYRIQNTVTDQLFTHNPIFRDSKGLIWVGSQTKGYFYLDPDKLTTLGSYPKVGITQIKVSGQALPIRPKSKFGLSQSIGTTTSLTLKYNQNNLTLDFASLYFLNPQEVRYKCILEGAQENWQFLDAQNPSVNYFDLQPGSYEFKVTASNPDGVWNPEVKSLRIDIFPPWWLTWWAYALYGILTLIAVYLSYVYIKKWFGLKNQLVQEHLEKEGIIKLNQSKIRFFTNISHEFKTPLTLILGPIEELIRTQPETKGSDQIGIIHRNAKRLQRLIDQLLDFRKMEQDRLPVQRQDLDMVGFLREIADYFKEEAHQQGIDFRVQLPSSPLWVSMDKDMLDKIAFNLLSNAFKFTPKGGTIRLSLSILENILELQVQDNGVGMDQDRQERIFDRFYHAPNSSSGTGIGLSFVKNLVDLLEGSIHLKSKKGKGSTFRVSLPLVKAQKETPSPKPLDQPQGSTAPIQKAFDNTAKPSDFPLILVVEDNTDLRRFIIRCITSTYRILEAENGQQGLELAKEHHPDLIISDVMMPKMDGFEFCKQLRQDPEISHVPILLLTALGSVDKQLIGYKLGADDYIAKPFDPELLRVRLANLIQSRKELKNSFAKTVNLDPKEITHASYDEKLLTKALAIVEQRASDPSLTVEELSNELGLSRVHVFRKFKALTGQGPKEFIQTIRLKQAAKLLQSGKLNVSDISFKVGFQNPVSFGRAFKRQFGLSPLAYREAHNQE</sequence>
<feature type="domain" description="HTH araC/xylS-type" evidence="14">
    <location>
        <begin position="1242"/>
        <end position="1341"/>
    </location>
</feature>
<dbReference type="InterPro" id="IPR003594">
    <property type="entry name" value="HATPase_dom"/>
</dbReference>
<dbReference type="FunFam" id="1.10.287.130:FF:000045">
    <property type="entry name" value="Two-component system sensor histidine kinase/response regulator"/>
    <property type="match status" value="1"/>
</dbReference>
<dbReference type="InterPro" id="IPR036890">
    <property type="entry name" value="HATPase_C_sf"/>
</dbReference>
<keyword evidence="9" id="KW-0805">Transcription regulation</keyword>
<evidence type="ECO:0000256" key="13">
    <source>
        <dbReference type="SAM" id="Phobius"/>
    </source>
</evidence>
<keyword evidence="13" id="KW-0812">Transmembrane</keyword>
<keyword evidence="8" id="KW-0902">Two-component regulatory system</keyword>
<dbReference type="InterPro" id="IPR013783">
    <property type="entry name" value="Ig-like_fold"/>
</dbReference>
<evidence type="ECO:0000256" key="2">
    <source>
        <dbReference type="ARBA" id="ARBA00012438"/>
    </source>
</evidence>
<dbReference type="Pfam" id="PF00072">
    <property type="entry name" value="Response_reg"/>
    <property type="match status" value="1"/>
</dbReference>
<keyword evidence="13" id="KW-1133">Transmembrane helix</keyword>
<dbReference type="InterPro" id="IPR011123">
    <property type="entry name" value="Y_Y_Y"/>
</dbReference>
<evidence type="ECO:0000256" key="9">
    <source>
        <dbReference type="ARBA" id="ARBA00023015"/>
    </source>
</evidence>
<evidence type="ECO:0000256" key="11">
    <source>
        <dbReference type="ARBA" id="ARBA00023163"/>
    </source>
</evidence>
<evidence type="ECO:0000256" key="8">
    <source>
        <dbReference type="ARBA" id="ARBA00023012"/>
    </source>
</evidence>
<dbReference type="Gene3D" id="1.10.10.60">
    <property type="entry name" value="Homeodomain-like"/>
    <property type="match status" value="2"/>
</dbReference>
<evidence type="ECO:0000313" key="17">
    <source>
        <dbReference type="EMBL" id="PCE66704.1"/>
    </source>
</evidence>
<evidence type="ECO:0000256" key="6">
    <source>
        <dbReference type="ARBA" id="ARBA00022777"/>
    </source>
</evidence>
<feature type="domain" description="Histidine kinase" evidence="15">
    <location>
        <begin position="847"/>
        <end position="1059"/>
    </location>
</feature>
<dbReference type="PROSITE" id="PS50109">
    <property type="entry name" value="HIS_KIN"/>
    <property type="match status" value="1"/>
</dbReference>
<name>A0A2A4GFA8_9FLAO</name>
<dbReference type="SMART" id="SM00448">
    <property type="entry name" value="REC"/>
    <property type="match status" value="1"/>
</dbReference>
<keyword evidence="18" id="KW-1185">Reference proteome</keyword>
<dbReference type="SUPFAM" id="SSF47384">
    <property type="entry name" value="Homodimeric domain of signal transducing histidine kinase"/>
    <property type="match status" value="1"/>
</dbReference>
<evidence type="ECO:0000256" key="3">
    <source>
        <dbReference type="ARBA" id="ARBA00022553"/>
    </source>
</evidence>
<dbReference type="RefSeq" id="WP_097442226.1">
    <property type="nucleotide sequence ID" value="NZ_NBWU01000001.1"/>
</dbReference>
<dbReference type="SMART" id="SM00387">
    <property type="entry name" value="HATPase_c"/>
    <property type="match status" value="1"/>
</dbReference>
<dbReference type="Proteomes" id="UP000219559">
    <property type="component" value="Unassembled WGS sequence"/>
</dbReference>
<evidence type="ECO:0000259" key="16">
    <source>
        <dbReference type="PROSITE" id="PS50110"/>
    </source>
</evidence>
<dbReference type="GO" id="GO:0005524">
    <property type="term" value="F:ATP binding"/>
    <property type="evidence" value="ECO:0007669"/>
    <property type="project" value="UniProtKB-KW"/>
</dbReference>
<dbReference type="EMBL" id="NBWU01000001">
    <property type="protein sequence ID" value="PCE66704.1"/>
    <property type="molecule type" value="Genomic_DNA"/>
</dbReference>
<dbReference type="InterPro" id="IPR001789">
    <property type="entry name" value="Sig_transdc_resp-reg_receiver"/>
</dbReference>
<dbReference type="SUPFAM" id="SSF52172">
    <property type="entry name" value="CheY-like"/>
    <property type="match status" value="1"/>
</dbReference>
<dbReference type="PANTHER" id="PTHR43547:SF2">
    <property type="entry name" value="HYBRID SIGNAL TRANSDUCTION HISTIDINE KINASE C"/>
    <property type="match status" value="1"/>
</dbReference>
<feature type="transmembrane region" description="Helical" evidence="13">
    <location>
        <begin position="793"/>
        <end position="814"/>
    </location>
</feature>
<dbReference type="InterPro" id="IPR005467">
    <property type="entry name" value="His_kinase_dom"/>
</dbReference>
<dbReference type="CDD" id="cd17574">
    <property type="entry name" value="REC_OmpR"/>
    <property type="match status" value="1"/>
</dbReference>
<dbReference type="InterPro" id="IPR011006">
    <property type="entry name" value="CheY-like_superfamily"/>
</dbReference>
<dbReference type="InterPro" id="IPR009057">
    <property type="entry name" value="Homeodomain-like_sf"/>
</dbReference>
<dbReference type="Pfam" id="PF02518">
    <property type="entry name" value="HATPase_c"/>
    <property type="match status" value="1"/>
</dbReference>
<dbReference type="Pfam" id="PF07494">
    <property type="entry name" value="Reg_prop"/>
    <property type="match status" value="3"/>
</dbReference>
<keyword evidence="11" id="KW-0804">Transcription</keyword>
<dbReference type="SUPFAM" id="SSF63829">
    <property type="entry name" value="Calcium-dependent phosphotriesterase"/>
    <property type="match status" value="3"/>
</dbReference>
<keyword evidence="6" id="KW-0418">Kinase</keyword>
<reference evidence="17 18" key="1">
    <citation type="submission" date="2017-04" db="EMBL/GenBank/DDBJ databases">
        <title>A new member of the family Flavobacteriaceae isolated from ascidians.</title>
        <authorList>
            <person name="Chen L."/>
        </authorList>
    </citation>
    <scope>NUCLEOTIDE SEQUENCE [LARGE SCALE GENOMIC DNA]</scope>
    <source>
        <strain evidence="17 18">HQA918</strain>
    </source>
</reference>
<dbReference type="GO" id="GO:0043565">
    <property type="term" value="F:sequence-specific DNA binding"/>
    <property type="evidence" value="ECO:0007669"/>
    <property type="project" value="InterPro"/>
</dbReference>
<dbReference type="PROSITE" id="PS01124">
    <property type="entry name" value="HTH_ARAC_FAMILY_2"/>
    <property type="match status" value="1"/>
</dbReference>
<keyword evidence="13" id="KW-0472">Membrane</keyword>
<dbReference type="CDD" id="cd00075">
    <property type="entry name" value="HATPase"/>
    <property type="match status" value="1"/>
</dbReference>
<dbReference type="InterPro" id="IPR018062">
    <property type="entry name" value="HTH_AraC-typ_CS"/>
</dbReference>
<evidence type="ECO:0000256" key="4">
    <source>
        <dbReference type="ARBA" id="ARBA00022679"/>
    </source>
</evidence>
<organism evidence="17 18">
    <name type="scientific">Sediminicola luteus</name>
    <dbReference type="NCBI Taxonomy" id="319238"/>
    <lineage>
        <taxon>Bacteria</taxon>
        <taxon>Pseudomonadati</taxon>
        <taxon>Bacteroidota</taxon>
        <taxon>Flavobacteriia</taxon>
        <taxon>Flavobacteriales</taxon>
        <taxon>Flavobacteriaceae</taxon>
        <taxon>Sediminicola</taxon>
    </lineage>
</organism>
<dbReference type="GO" id="GO:0003700">
    <property type="term" value="F:DNA-binding transcription factor activity"/>
    <property type="evidence" value="ECO:0007669"/>
    <property type="project" value="InterPro"/>
</dbReference>
<comment type="catalytic activity">
    <reaction evidence="1">
        <text>ATP + protein L-histidine = ADP + protein N-phospho-L-histidine.</text>
        <dbReference type="EC" id="2.7.13.3"/>
    </reaction>
</comment>
<comment type="caution">
    <text evidence="17">The sequence shown here is derived from an EMBL/GenBank/DDBJ whole genome shotgun (WGS) entry which is preliminary data.</text>
</comment>
<dbReference type="OrthoDB" id="1522078at2"/>
<gene>
    <name evidence="17" type="ORF">B7P33_05280</name>
</gene>
<dbReference type="GO" id="GO:0000155">
    <property type="term" value="F:phosphorelay sensor kinase activity"/>
    <property type="evidence" value="ECO:0007669"/>
    <property type="project" value="InterPro"/>
</dbReference>
<dbReference type="SMART" id="SM00388">
    <property type="entry name" value="HisKA"/>
    <property type="match status" value="1"/>
</dbReference>
<keyword evidence="10" id="KW-0238">DNA-binding</keyword>
<dbReference type="Gene3D" id="1.10.287.130">
    <property type="match status" value="1"/>
</dbReference>
<dbReference type="PANTHER" id="PTHR43547">
    <property type="entry name" value="TWO-COMPONENT HISTIDINE KINASE"/>
    <property type="match status" value="1"/>
</dbReference>
<dbReference type="InterPro" id="IPR003661">
    <property type="entry name" value="HisK_dim/P_dom"/>
</dbReference>
<dbReference type="Pfam" id="PF12833">
    <property type="entry name" value="HTH_18"/>
    <property type="match status" value="1"/>
</dbReference>
<keyword evidence="3 12" id="KW-0597">Phosphoprotein</keyword>
<keyword evidence="5" id="KW-0547">Nucleotide-binding</keyword>
<feature type="modified residue" description="4-aspartylphosphate" evidence="12">
    <location>
        <position position="1143"/>
    </location>
</feature>
<dbReference type="Gene3D" id="3.30.565.10">
    <property type="entry name" value="Histidine kinase-like ATPase, C-terminal domain"/>
    <property type="match status" value="1"/>
</dbReference>
<evidence type="ECO:0000256" key="12">
    <source>
        <dbReference type="PROSITE-ProRule" id="PRU00169"/>
    </source>
</evidence>